<organism evidence="2 3">
    <name type="scientific">Athelia psychrophila</name>
    <dbReference type="NCBI Taxonomy" id="1759441"/>
    <lineage>
        <taxon>Eukaryota</taxon>
        <taxon>Fungi</taxon>
        <taxon>Dikarya</taxon>
        <taxon>Basidiomycota</taxon>
        <taxon>Agaricomycotina</taxon>
        <taxon>Agaricomycetes</taxon>
        <taxon>Agaricomycetidae</taxon>
        <taxon>Atheliales</taxon>
        <taxon>Atheliaceae</taxon>
        <taxon>Athelia</taxon>
    </lineage>
</organism>
<feature type="compositionally biased region" description="Low complexity" evidence="1">
    <location>
        <begin position="1"/>
        <end position="28"/>
    </location>
</feature>
<accession>A0A166APR2</accession>
<gene>
    <name evidence="2" type="ORF">FIBSPDRAFT_898644</name>
</gene>
<feature type="non-terminal residue" evidence="2">
    <location>
        <position position="1"/>
    </location>
</feature>
<feature type="region of interest" description="Disordered" evidence="1">
    <location>
        <begin position="1"/>
        <end position="80"/>
    </location>
</feature>
<dbReference type="EMBL" id="KV417656">
    <property type="protein sequence ID" value="KZP11834.1"/>
    <property type="molecule type" value="Genomic_DNA"/>
</dbReference>
<dbReference type="Proteomes" id="UP000076532">
    <property type="component" value="Unassembled WGS sequence"/>
</dbReference>
<evidence type="ECO:0000256" key="1">
    <source>
        <dbReference type="SAM" id="MobiDB-lite"/>
    </source>
</evidence>
<name>A0A166APR2_9AGAM</name>
<reference evidence="2 3" key="1">
    <citation type="journal article" date="2016" name="Mol. Biol. Evol.">
        <title>Comparative Genomics of Early-Diverging Mushroom-Forming Fungi Provides Insights into the Origins of Lignocellulose Decay Capabilities.</title>
        <authorList>
            <person name="Nagy L.G."/>
            <person name="Riley R."/>
            <person name="Tritt A."/>
            <person name="Adam C."/>
            <person name="Daum C."/>
            <person name="Floudas D."/>
            <person name="Sun H."/>
            <person name="Yadav J.S."/>
            <person name="Pangilinan J."/>
            <person name="Larsson K.H."/>
            <person name="Matsuura K."/>
            <person name="Barry K."/>
            <person name="Labutti K."/>
            <person name="Kuo R."/>
            <person name="Ohm R.A."/>
            <person name="Bhattacharya S.S."/>
            <person name="Shirouzu T."/>
            <person name="Yoshinaga Y."/>
            <person name="Martin F.M."/>
            <person name="Grigoriev I.V."/>
            <person name="Hibbett D.S."/>
        </authorList>
    </citation>
    <scope>NUCLEOTIDE SEQUENCE [LARGE SCALE GENOMIC DNA]</scope>
    <source>
        <strain evidence="2 3">CBS 109695</strain>
    </source>
</reference>
<sequence length="222" mass="24191">PPPPALAATPPAAPRAAALPSQASQAPRSIYNRPAEPTGQRAPARDNSRPAREGYRGAAFESHNMSYKRSRSPPPAVEYPQKKRFIDPPVAQAPTLPPPARSSLCQITHLSYIILLIVGREQQESLTSPGEVMGRARGFGGRNAYCVLGSGMSSCLGSKLGGGLEEGREAAVGDRLLDLFSRLHFLRRHSRRLLARHPRTVVCVLFYDLRLRDQPLLGTPMQ</sequence>
<dbReference type="AlphaFoldDB" id="A0A166APR2"/>
<feature type="compositionally biased region" description="Basic and acidic residues" evidence="1">
    <location>
        <begin position="43"/>
        <end position="55"/>
    </location>
</feature>
<keyword evidence="3" id="KW-1185">Reference proteome</keyword>
<protein>
    <submittedName>
        <fullName evidence="2">Uncharacterized protein</fullName>
    </submittedName>
</protein>
<evidence type="ECO:0000313" key="2">
    <source>
        <dbReference type="EMBL" id="KZP11834.1"/>
    </source>
</evidence>
<proteinExistence type="predicted"/>
<evidence type="ECO:0000313" key="3">
    <source>
        <dbReference type="Proteomes" id="UP000076532"/>
    </source>
</evidence>